<evidence type="ECO:0000313" key="8">
    <source>
        <dbReference type="Proteomes" id="UP000185744"/>
    </source>
</evidence>
<keyword evidence="2 5" id="KW-0547">Nucleotide-binding</keyword>
<dbReference type="GO" id="GO:0000287">
    <property type="term" value="F:magnesium ion binding"/>
    <property type="evidence" value="ECO:0007669"/>
    <property type="project" value="UniProtKB-UniRule"/>
</dbReference>
<comment type="similarity">
    <text evidence="5">Belongs to the archaeal 6-HMPDK family.</text>
</comment>
<dbReference type="InterPro" id="IPR027510">
    <property type="entry name" value="HMPDK_MptE"/>
</dbReference>
<accession>A0A1Q6DW36</accession>
<keyword evidence="8" id="KW-1185">Reference proteome</keyword>
<dbReference type="Proteomes" id="UP000185744">
    <property type="component" value="Unassembled WGS sequence"/>
</dbReference>
<comment type="cofactor">
    <cofactor evidence="5">
        <name>Mg(2+)</name>
        <dbReference type="ChEBI" id="CHEBI:18420"/>
    </cofactor>
</comment>
<dbReference type="EC" id="2.7.6.3" evidence="5"/>
<dbReference type="InterPro" id="IPR036759">
    <property type="entry name" value="TPK_catalytic_sf"/>
</dbReference>
<feature type="domain" description="6-hydroxymethylpterin diphosphokinase MptE-like" evidence="6">
    <location>
        <begin position="42"/>
        <end position="183"/>
    </location>
</feature>
<evidence type="ECO:0000256" key="4">
    <source>
        <dbReference type="ARBA" id="ARBA00022840"/>
    </source>
</evidence>
<dbReference type="GO" id="GO:0003848">
    <property type="term" value="F:2-amino-4-hydroxy-6-hydroxymethyldihydropteridine diphosphokinase activity"/>
    <property type="evidence" value="ECO:0007669"/>
    <property type="project" value="UniProtKB-UniRule"/>
</dbReference>
<dbReference type="SUPFAM" id="SSF63999">
    <property type="entry name" value="Thiamin pyrophosphokinase, catalytic domain"/>
    <property type="match status" value="1"/>
</dbReference>
<organism evidence="7 8">
    <name type="scientific">Methanohalarchaeum thermophilum</name>
    <dbReference type="NCBI Taxonomy" id="1903181"/>
    <lineage>
        <taxon>Archaea</taxon>
        <taxon>Methanobacteriati</taxon>
        <taxon>Methanobacteriota</taxon>
        <taxon>Methanonatronarchaeia</taxon>
        <taxon>Methanonatronarchaeales</taxon>
        <taxon>Methanonatronarchaeaceae</taxon>
        <taxon>Candidatus Methanohalarchaeum</taxon>
    </lineage>
</organism>
<dbReference type="Gene3D" id="3.40.50.10240">
    <property type="entry name" value="Thiamin pyrophosphokinase, catalytic domain"/>
    <property type="match status" value="1"/>
</dbReference>
<comment type="caution">
    <text evidence="7">The sequence shown here is derived from an EMBL/GenBank/DDBJ whole genome shotgun (WGS) entry which is preliminary data.</text>
</comment>
<dbReference type="FunCoup" id="A0A1Q6DW36">
    <property type="interactions" value="7"/>
</dbReference>
<protein>
    <recommendedName>
        <fullName evidence="5">6-hydroxymethyl-7,8-dihydropterin pyrophosphokinase</fullName>
        <shortName evidence="5">HPPK</shortName>
        <ecNumber evidence="5">2.7.6.3</ecNumber>
    </recommendedName>
    <alternativeName>
        <fullName evidence="5">2-amino-4-hydroxy-6-hydroxymethyldihydropteridine pyrophosphokinase</fullName>
    </alternativeName>
    <alternativeName>
        <fullName evidence="5">6-hydroxymethyl-7,8-dihydropterin diphosphokinase</fullName>
        <shortName evidence="5">6-HMPDK</shortName>
    </alternativeName>
    <alternativeName>
        <fullName evidence="5">7,8-dihydro-6-hydroxymethylpterin diphosphokinase</fullName>
    </alternativeName>
    <alternativeName>
        <fullName evidence="5">7,8-dihydro-6-hydroxymethylpterin pyrophosphokinase</fullName>
        <shortName evidence="5">PPPK</shortName>
    </alternativeName>
</protein>
<proteinExistence type="inferred from homology"/>
<keyword evidence="5" id="KW-0460">Magnesium</keyword>
<name>A0A1Q6DW36_METT1</name>
<evidence type="ECO:0000313" key="7">
    <source>
        <dbReference type="EMBL" id="OKY78563.1"/>
    </source>
</evidence>
<dbReference type="InParanoid" id="A0A1Q6DW36"/>
<evidence type="ECO:0000256" key="1">
    <source>
        <dbReference type="ARBA" id="ARBA00022679"/>
    </source>
</evidence>
<gene>
    <name evidence="5" type="primary">mptE</name>
    <name evidence="7" type="ORF">BTN85_1060</name>
</gene>
<dbReference type="GO" id="GO:0009229">
    <property type="term" value="P:thiamine diphosphate biosynthetic process"/>
    <property type="evidence" value="ECO:0007669"/>
    <property type="project" value="InterPro"/>
</dbReference>
<sequence>MKYSEWRKIYKKILDDFSIEKKQDERAARILTDYRDQSVSLKDIREIVNDEVIILGNASILKKQLTNRVRFNKTVIAADGATEVAINEGIVPDLVVTDLDGDMTSILKAHERGSVLVVHAHGDNIDKIKKWCPKIDKFLSTTQAKPFNAVYNFGGFTDGDRAVFLAVEFGARDISLYGFDYKDAKDRKYKKLQWAKKLIEKCRDKNDVNIHHIH</sequence>
<dbReference type="STRING" id="1903181.BTN85_1060"/>
<dbReference type="PANTHER" id="PTHR39648">
    <property type="entry name" value="6-HYDROXYMETHYL-7,8-DIHYDROPTERIN PYROPHOSPHOKINASE"/>
    <property type="match status" value="1"/>
</dbReference>
<dbReference type="GO" id="GO:0005524">
    <property type="term" value="F:ATP binding"/>
    <property type="evidence" value="ECO:0007669"/>
    <property type="project" value="UniProtKB-UniRule"/>
</dbReference>
<dbReference type="GO" id="GO:0004788">
    <property type="term" value="F:thiamine diphosphokinase activity"/>
    <property type="evidence" value="ECO:0007669"/>
    <property type="project" value="InterPro"/>
</dbReference>
<evidence type="ECO:0000256" key="3">
    <source>
        <dbReference type="ARBA" id="ARBA00022777"/>
    </source>
</evidence>
<dbReference type="EMBL" id="MSDW01000001">
    <property type="protein sequence ID" value="OKY78563.1"/>
    <property type="molecule type" value="Genomic_DNA"/>
</dbReference>
<keyword evidence="4 5" id="KW-0067">ATP-binding</keyword>
<evidence type="ECO:0000256" key="5">
    <source>
        <dbReference type="HAMAP-Rule" id="MF_02131"/>
    </source>
</evidence>
<evidence type="ECO:0000259" key="6">
    <source>
        <dbReference type="Pfam" id="PF01973"/>
    </source>
</evidence>
<dbReference type="GO" id="GO:0016301">
    <property type="term" value="F:kinase activity"/>
    <property type="evidence" value="ECO:0007669"/>
    <property type="project" value="UniProtKB-KW"/>
</dbReference>
<comment type="catalytic activity">
    <reaction evidence="5">
        <text>6-hydroxymethyl-7,8-dihydropterin + ATP = (7,8-dihydropterin-6-yl)methyl diphosphate + AMP + H(+)</text>
        <dbReference type="Rhea" id="RHEA:11412"/>
        <dbReference type="ChEBI" id="CHEBI:15378"/>
        <dbReference type="ChEBI" id="CHEBI:30616"/>
        <dbReference type="ChEBI" id="CHEBI:44841"/>
        <dbReference type="ChEBI" id="CHEBI:72950"/>
        <dbReference type="ChEBI" id="CHEBI:456215"/>
        <dbReference type="EC" id="2.7.6.3"/>
    </reaction>
</comment>
<comment type="function">
    <text evidence="5">Catalyzes the transfer of diphosphate from ATP to 6-hydroxymethyl-7,8-dihydropterin (6-HMD), leading to 6-hydroxymethyl-7,8-dihydropterin diphosphate (6-HMDP).</text>
</comment>
<reference evidence="7" key="1">
    <citation type="submission" date="2016-12" db="EMBL/GenBank/DDBJ databases">
        <title>Discovery of methanogenic haloarchaea.</title>
        <authorList>
            <person name="Sorokin D.Y."/>
            <person name="Makarova K.S."/>
            <person name="Abbas B."/>
            <person name="Ferrer M."/>
            <person name="Golyshin P.N."/>
        </authorList>
    </citation>
    <scope>NUCLEOTIDE SEQUENCE [LARGE SCALE GENOMIC DNA]</scope>
    <source>
        <strain evidence="7">HMET1</strain>
    </source>
</reference>
<keyword evidence="3 5" id="KW-0418">Kinase</keyword>
<dbReference type="InterPro" id="IPR002826">
    <property type="entry name" value="MptE-like"/>
</dbReference>
<evidence type="ECO:0000256" key="2">
    <source>
        <dbReference type="ARBA" id="ARBA00022741"/>
    </source>
</evidence>
<keyword evidence="1 5" id="KW-0808">Transferase</keyword>
<dbReference type="AlphaFoldDB" id="A0A1Q6DW36"/>
<dbReference type="HAMAP" id="MF_02131">
    <property type="entry name" value="HMPDK_arch"/>
    <property type="match status" value="1"/>
</dbReference>
<dbReference type="Pfam" id="PF01973">
    <property type="entry name" value="MptE-like"/>
    <property type="match status" value="1"/>
</dbReference>
<dbReference type="PANTHER" id="PTHR39648:SF1">
    <property type="entry name" value="6-HYDROXYMETHYL-7,8-DIHYDROPTERIN PYROPHOSPHOKINASE"/>
    <property type="match status" value="1"/>
</dbReference>